<dbReference type="PRINTS" id="PR00909">
    <property type="entry name" value="SPERMDNBNDNG"/>
</dbReference>
<dbReference type="EMBL" id="CP045489">
    <property type="protein sequence ID" value="QFU84536.1"/>
    <property type="molecule type" value="Genomic_DNA"/>
</dbReference>
<dbReference type="GO" id="GO:0019808">
    <property type="term" value="F:polyamine binding"/>
    <property type="evidence" value="ECO:0007669"/>
    <property type="project" value="InterPro"/>
</dbReference>
<dbReference type="InterPro" id="IPR001188">
    <property type="entry name" value="Sperm_putr-bd"/>
</dbReference>
<keyword evidence="6" id="KW-1185">Reference proteome</keyword>
<dbReference type="AlphaFoldDB" id="A0A5P9P8U3"/>
<protein>
    <submittedName>
        <fullName evidence="5">Extracellular solute-binding protein</fullName>
    </submittedName>
</protein>
<dbReference type="Gene3D" id="3.40.190.10">
    <property type="entry name" value="Periplasmic binding protein-like II"/>
    <property type="match status" value="2"/>
</dbReference>
<dbReference type="GO" id="GO:0015846">
    <property type="term" value="P:polyamine transport"/>
    <property type="evidence" value="ECO:0007669"/>
    <property type="project" value="InterPro"/>
</dbReference>
<keyword evidence="4" id="KW-0574">Periplasm</keyword>
<gene>
    <name evidence="5" type="ORF">GCU68_18625</name>
</gene>
<dbReference type="GeneID" id="42303075"/>
<dbReference type="OrthoDB" id="30917at2157"/>
<dbReference type="PANTHER" id="PTHR30222">
    <property type="entry name" value="SPERMIDINE/PUTRESCINE-BINDING PERIPLASMIC PROTEIN"/>
    <property type="match status" value="1"/>
</dbReference>
<dbReference type="SUPFAM" id="SSF53850">
    <property type="entry name" value="Periplasmic binding protein-like II"/>
    <property type="match status" value="1"/>
</dbReference>
<dbReference type="GO" id="GO:0042597">
    <property type="term" value="C:periplasmic space"/>
    <property type="evidence" value="ECO:0007669"/>
    <property type="project" value="UniProtKB-SubCell"/>
</dbReference>
<reference evidence="5 6" key="1">
    <citation type="journal article" date="2007" name="Int. J. Syst. Evol. Microbiol.">
        <title>Natronorubrum sulfidifaciens sp. nov., an extremely haloalkaliphilic archaeon isolated from Aiding salt lake in Xin-Jiang, China.</title>
        <authorList>
            <person name="Cui H.L."/>
            <person name="Tohty D."/>
            <person name="Liu H.C."/>
            <person name="Liu S.J."/>
            <person name="Oren A."/>
            <person name="Zhou P.J."/>
        </authorList>
    </citation>
    <scope>NUCLEOTIDE SEQUENCE [LARGE SCALE GENOMIC DNA]</scope>
    <source>
        <strain evidence="5 6">7-3</strain>
        <plasmid evidence="5">unnamed1</plasmid>
    </source>
</reference>
<evidence type="ECO:0000256" key="4">
    <source>
        <dbReference type="ARBA" id="ARBA00022764"/>
    </source>
</evidence>
<evidence type="ECO:0000313" key="6">
    <source>
        <dbReference type="Proteomes" id="UP000326170"/>
    </source>
</evidence>
<dbReference type="Pfam" id="PF13416">
    <property type="entry name" value="SBP_bac_8"/>
    <property type="match status" value="1"/>
</dbReference>
<name>A0A5P9P8U3_9EURY</name>
<evidence type="ECO:0000256" key="1">
    <source>
        <dbReference type="ARBA" id="ARBA00004418"/>
    </source>
</evidence>
<sequence length="373" mass="42056">MTETREHSSYDRRTVLGAAGSVGLVGTAGCLTDWFGTDTAGDEAEDSLNIFQWGDYWPDGFVQSFEDEYDIDVNVSNFTSNEEMFNALNAGGTDQYDLIFPSDYMVNVLHEQEMIQPIDLDRLSNFGNLSQMFRDAPYDPGDDRYSVPYQWGTSGIGWNENLIGDVEITSWEAMWDEEWAGQMTMLDDMRESIGAALKLLGYSLNTTDEDEIEEAKELLIQQKDLLRTYKSSGFGTDLINEENSPVHGWSGEIMASMWETEDEDEGSPINYIIPEEGSVVWVDTAAITSEAQSPNAAHEFIDYFLDAENGAEVTNYTYYGSPNEAAEEHIYDEILDDETIYPDDDTMDELEYIENIGDATTIYDEAWTEITNA</sequence>
<evidence type="ECO:0000313" key="5">
    <source>
        <dbReference type="EMBL" id="QFU84536.1"/>
    </source>
</evidence>
<proteinExistence type="predicted"/>
<dbReference type="Proteomes" id="UP000326170">
    <property type="component" value="Plasmid unnamed1"/>
</dbReference>
<dbReference type="KEGG" id="nas:GCU68_18625"/>
<keyword evidence="5" id="KW-0614">Plasmid</keyword>
<evidence type="ECO:0000256" key="2">
    <source>
        <dbReference type="ARBA" id="ARBA00022448"/>
    </source>
</evidence>
<dbReference type="CDD" id="cd13590">
    <property type="entry name" value="PBP2_PotD_PotF_like"/>
    <property type="match status" value="1"/>
</dbReference>
<evidence type="ECO:0000256" key="3">
    <source>
        <dbReference type="ARBA" id="ARBA00022729"/>
    </source>
</evidence>
<accession>A0A5P9P8U3</accession>
<organism evidence="5 6">
    <name type="scientific">Natronorubrum aibiense</name>
    <dbReference type="NCBI Taxonomy" id="348826"/>
    <lineage>
        <taxon>Archaea</taxon>
        <taxon>Methanobacteriati</taxon>
        <taxon>Methanobacteriota</taxon>
        <taxon>Stenosarchaea group</taxon>
        <taxon>Halobacteria</taxon>
        <taxon>Halobacteriales</taxon>
        <taxon>Natrialbaceae</taxon>
        <taxon>Natronorubrum</taxon>
    </lineage>
</organism>
<dbReference type="RefSeq" id="WP_152944051.1">
    <property type="nucleotide sequence ID" value="NZ_CP045489.1"/>
</dbReference>
<dbReference type="InterPro" id="IPR006059">
    <property type="entry name" value="SBP"/>
</dbReference>
<keyword evidence="3" id="KW-0732">Signal</keyword>
<dbReference type="PIRSF" id="PIRSF019574">
    <property type="entry name" value="Periplasmic_polyamine_BP"/>
    <property type="match status" value="1"/>
</dbReference>
<comment type="subcellular location">
    <subcellularLocation>
        <location evidence="1">Periplasm</location>
    </subcellularLocation>
</comment>
<dbReference type="PROSITE" id="PS51257">
    <property type="entry name" value="PROKAR_LIPOPROTEIN"/>
    <property type="match status" value="1"/>
</dbReference>
<keyword evidence="2" id="KW-0813">Transport</keyword>
<geneLocation type="plasmid" evidence="5 6">
    <name>unnamed1</name>
</geneLocation>
<dbReference type="PANTHER" id="PTHR30222:SF17">
    <property type="entry name" value="SPERMIDINE_PUTRESCINE-BINDING PERIPLASMIC PROTEIN"/>
    <property type="match status" value="1"/>
</dbReference>